<keyword evidence="3" id="KW-1185">Reference proteome</keyword>
<dbReference type="InterPro" id="IPR013785">
    <property type="entry name" value="Aldolase_TIM"/>
</dbReference>
<evidence type="ECO:0000256" key="1">
    <source>
        <dbReference type="SAM" id="MobiDB-lite"/>
    </source>
</evidence>
<sequence length="79" mass="8130">MSPMTRSRAFGPDLAPTGMTATYHAQRAGAGLIITEGIRPNAVGQGHPNTRACTPTPGSPAGAGSRTRSTPRAEWSTPN</sequence>
<organism evidence="2 3">
    <name type="scientific">Nocardiopsis sinuspersici</name>
    <dbReference type="NCBI Taxonomy" id="501010"/>
    <lineage>
        <taxon>Bacteria</taxon>
        <taxon>Bacillati</taxon>
        <taxon>Actinomycetota</taxon>
        <taxon>Actinomycetes</taxon>
        <taxon>Streptosporangiales</taxon>
        <taxon>Nocardiopsidaceae</taxon>
        <taxon>Nocardiopsis</taxon>
    </lineage>
</organism>
<name>A0A1V3C367_9ACTN</name>
<feature type="region of interest" description="Disordered" evidence="1">
    <location>
        <begin position="40"/>
        <end position="79"/>
    </location>
</feature>
<proteinExistence type="predicted"/>
<comment type="caution">
    <text evidence="2">The sequence shown here is derived from an EMBL/GenBank/DDBJ whole genome shotgun (WGS) entry which is preliminary data.</text>
</comment>
<dbReference type="AlphaFoldDB" id="A0A1V3C367"/>
<evidence type="ECO:0000313" key="3">
    <source>
        <dbReference type="Proteomes" id="UP000189004"/>
    </source>
</evidence>
<feature type="compositionally biased region" description="Polar residues" evidence="1">
    <location>
        <begin position="66"/>
        <end position="79"/>
    </location>
</feature>
<dbReference type="Gene3D" id="3.20.20.70">
    <property type="entry name" value="Aldolase class I"/>
    <property type="match status" value="1"/>
</dbReference>
<reference evidence="3" key="1">
    <citation type="submission" date="2016-08" db="EMBL/GenBank/DDBJ databases">
        <authorList>
            <person name="Tokovenko B."/>
            <person name="Kalinowski J."/>
        </authorList>
    </citation>
    <scope>NUCLEOTIDE SEQUENCE [LARGE SCALE GENOMIC DNA]</scope>
    <source>
        <strain evidence="3">UTMC102</strain>
    </source>
</reference>
<protein>
    <submittedName>
        <fullName evidence="2">Uncharacterized protein</fullName>
    </submittedName>
</protein>
<evidence type="ECO:0000313" key="2">
    <source>
        <dbReference type="EMBL" id="OOC54909.1"/>
    </source>
</evidence>
<dbReference type="Proteomes" id="UP000189004">
    <property type="component" value="Unassembled WGS sequence"/>
</dbReference>
<accession>A0A1V3C367</accession>
<dbReference type="SUPFAM" id="SSF51395">
    <property type="entry name" value="FMN-linked oxidoreductases"/>
    <property type="match status" value="1"/>
</dbReference>
<gene>
    <name evidence="2" type="ORF">NOSIN_14795</name>
</gene>
<dbReference type="STRING" id="501010.NOSIN_14795"/>
<dbReference type="EMBL" id="MCOK01000001">
    <property type="protein sequence ID" value="OOC54909.1"/>
    <property type="molecule type" value="Genomic_DNA"/>
</dbReference>